<proteinExistence type="predicted"/>
<organism evidence="1 2">
    <name type="scientific">Striga asiatica</name>
    <name type="common">Asiatic witchweed</name>
    <name type="synonym">Buchnera asiatica</name>
    <dbReference type="NCBI Taxonomy" id="4170"/>
    <lineage>
        <taxon>Eukaryota</taxon>
        <taxon>Viridiplantae</taxon>
        <taxon>Streptophyta</taxon>
        <taxon>Embryophyta</taxon>
        <taxon>Tracheophyta</taxon>
        <taxon>Spermatophyta</taxon>
        <taxon>Magnoliopsida</taxon>
        <taxon>eudicotyledons</taxon>
        <taxon>Gunneridae</taxon>
        <taxon>Pentapetalae</taxon>
        <taxon>asterids</taxon>
        <taxon>lamiids</taxon>
        <taxon>Lamiales</taxon>
        <taxon>Orobanchaceae</taxon>
        <taxon>Buchnereae</taxon>
        <taxon>Striga</taxon>
    </lineage>
</organism>
<name>A0A5A7Q1Y3_STRAF</name>
<comment type="caution">
    <text evidence="1">The sequence shown here is derived from an EMBL/GenBank/DDBJ whole genome shotgun (WGS) entry which is preliminary data.</text>
</comment>
<dbReference type="Proteomes" id="UP000325081">
    <property type="component" value="Unassembled WGS sequence"/>
</dbReference>
<reference evidence="2" key="1">
    <citation type="journal article" date="2019" name="Curr. Biol.">
        <title>Genome Sequence of Striga asiatica Provides Insight into the Evolution of Plant Parasitism.</title>
        <authorList>
            <person name="Yoshida S."/>
            <person name="Kim S."/>
            <person name="Wafula E.K."/>
            <person name="Tanskanen J."/>
            <person name="Kim Y.M."/>
            <person name="Honaas L."/>
            <person name="Yang Z."/>
            <person name="Spallek T."/>
            <person name="Conn C.E."/>
            <person name="Ichihashi Y."/>
            <person name="Cheong K."/>
            <person name="Cui S."/>
            <person name="Der J.P."/>
            <person name="Gundlach H."/>
            <person name="Jiao Y."/>
            <person name="Hori C."/>
            <person name="Ishida J.K."/>
            <person name="Kasahara H."/>
            <person name="Kiba T."/>
            <person name="Kim M.S."/>
            <person name="Koo N."/>
            <person name="Laohavisit A."/>
            <person name="Lee Y.H."/>
            <person name="Lumba S."/>
            <person name="McCourt P."/>
            <person name="Mortimer J.C."/>
            <person name="Mutuku J.M."/>
            <person name="Nomura T."/>
            <person name="Sasaki-Sekimoto Y."/>
            <person name="Seto Y."/>
            <person name="Wang Y."/>
            <person name="Wakatake T."/>
            <person name="Sakakibara H."/>
            <person name="Demura T."/>
            <person name="Yamaguchi S."/>
            <person name="Yoneyama K."/>
            <person name="Manabe R.I."/>
            <person name="Nelson D.C."/>
            <person name="Schulman A.H."/>
            <person name="Timko M.P."/>
            <person name="dePamphilis C.W."/>
            <person name="Choi D."/>
            <person name="Shirasu K."/>
        </authorList>
    </citation>
    <scope>NUCLEOTIDE SEQUENCE [LARGE SCALE GENOMIC DNA]</scope>
    <source>
        <strain evidence="2">cv. UVA1</strain>
    </source>
</reference>
<keyword evidence="2" id="KW-1185">Reference proteome</keyword>
<evidence type="ECO:0000313" key="1">
    <source>
        <dbReference type="EMBL" id="GER38367.1"/>
    </source>
</evidence>
<dbReference type="AlphaFoldDB" id="A0A5A7Q1Y3"/>
<gene>
    <name evidence="1" type="ORF">STAS_14880</name>
</gene>
<protein>
    <submittedName>
        <fullName evidence="1">Glucans biosynthesis protein D</fullName>
    </submittedName>
</protein>
<sequence>MEEAIYKVSTVHYIIQGDGSPLVSINLRDELQEFEAQGTIRAVSSQFLNSVQHSPPHSIFHLPKDSQMPEYAHLQHLLRSPIRMYGLDMLLHLHMPRIGSDHQVSSTTTSGVRGLPLAKTATTDEVKTTLLTDGVFAHDRSTFRVPFRAGSIKSA</sequence>
<accession>A0A5A7Q1Y3</accession>
<dbReference type="EMBL" id="BKCP01005483">
    <property type="protein sequence ID" value="GER38367.1"/>
    <property type="molecule type" value="Genomic_DNA"/>
</dbReference>
<evidence type="ECO:0000313" key="2">
    <source>
        <dbReference type="Proteomes" id="UP000325081"/>
    </source>
</evidence>